<keyword evidence="5" id="KW-0539">Nucleus</keyword>
<dbReference type="InterPro" id="IPR050370">
    <property type="entry name" value="HES_HEY"/>
</dbReference>
<feature type="domain" description="Orange" evidence="8">
    <location>
        <begin position="127"/>
        <end position="162"/>
    </location>
</feature>
<evidence type="ECO:0000259" key="7">
    <source>
        <dbReference type="PROSITE" id="PS50888"/>
    </source>
</evidence>
<dbReference type="SMART" id="SM00353">
    <property type="entry name" value="HLH"/>
    <property type="match status" value="1"/>
</dbReference>
<accession>A0ABM1BA59</accession>
<feature type="compositionally biased region" description="Low complexity" evidence="6">
    <location>
        <begin position="211"/>
        <end position="221"/>
    </location>
</feature>
<keyword evidence="3" id="KW-0238">DNA-binding</keyword>
<keyword evidence="4" id="KW-0804">Transcription</keyword>
<evidence type="ECO:0000259" key="8">
    <source>
        <dbReference type="PROSITE" id="PS51054"/>
    </source>
</evidence>
<dbReference type="RefSeq" id="XP_013777914.1">
    <property type="nucleotide sequence ID" value="XM_013922460.2"/>
</dbReference>
<name>A0ABM1BA59_LIMPO</name>
<dbReference type="CDD" id="cd11440">
    <property type="entry name" value="bHLH-O_Cwo_like"/>
    <property type="match status" value="1"/>
</dbReference>
<protein>
    <submittedName>
        <fullName evidence="10">Transcription factor cwo-like isoform X1</fullName>
    </submittedName>
</protein>
<evidence type="ECO:0000256" key="3">
    <source>
        <dbReference type="ARBA" id="ARBA00023125"/>
    </source>
</evidence>
<proteinExistence type="predicted"/>
<dbReference type="InterPro" id="IPR003650">
    <property type="entry name" value="Orange_dom"/>
</dbReference>
<dbReference type="SUPFAM" id="SSF47459">
    <property type="entry name" value="HLH, helix-loop-helix DNA-binding domain"/>
    <property type="match status" value="1"/>
</dbReference>
<feature type="region of interest" description="Disordered" evidence="6">
    <location>
        <begin position="201"/>
        <end position="257"/>
    </location>
</feature>
<comment type="subcellular location">
    <subcellularLocation>
        <location evidence="1">Nucleus</location>
    </subcellularLocation>
</comment>
<dbReference type="Pfam" id="PF00010">
    <property type="entry name" value="HLH"/>
    <property type="match status" value="1"/>
</dbReference>
<feature type="domain" description="BHLH" evidence="7">
    <location>
        <begin position="50"/>
        <end position="105"/>
    </location>
</feature>
<dbReference type="GeneID" id="106462528"/>
<dbReference type="Pfam" id="PF07527">
    <property type="entry name" value="Hairy_orange"/>
    <property type="match status" value="1"/>
</dbReference>
<dbReference type="Gene3D" id="6.10.250.980">
    <property type="match status" value="1"/>
</dbReference>
<evidence type="ECO:0000313" key="10">
    <source>
        <dbReference type="RefSeq" id="XP_013777914.1"/>
    </source>
</evidence>
<evidence type="ECO:0000256" key="2">
    <source>
        <dbReference type="ARBA" id="ARBA00023015"/>
    </source>
</evidence>
<dbReference type="InterPro" id="IPR011598">
    <property type="entry name" value="bHLH_dom"/>
</dbReference>
<dbReference type="PROSITE" id="PS50888">
    <property type="entry name" value="BHLH"/>
    <property type="match status" value="1"/>
</dbReference>
<evidence type="ECO:0000256" key="1">
    <source>
        <dbReference type="ARBA" id="ARBA00004123"/>
    </source>
</evidence>
<keyword evidence="2" id="KW-0805">Transcription regulation</keyword>
<feature type="compositionally biased region" description="Low complexity" evidence="6">
    <location>
        <begin position="238"/>
        <end position="255"/>
    </location>
</feature>
<dbReference type="Gene3D" id="4.10.280.10">
    <property type="entry name" value="Helix-loop-helix DNA-binding domain"/>
    <property type="match status" value="1"/>
</dbReference>
<gene>
    <name evidence="10" type="primary">LOC106462528</name>
</gene>
<evidence type="ECO:0000256" key="6">
    <source>
        <dbReference type="SAM" id="MobiDB-lite"/>
    </source>
</evidence>
<dbReference type="PANTHER" id="PTHR10985">
    <property type="entry name" value="BASIC HELIX-LOOP-HELIX TRANSCRIPTION FACTOR, HES-RELATED"/>
    <property type="match status" value="1"/>
</dbReference>
<reference evidence="10" key="1">
    <citation type="submission" date="2025-08" db="UniProtKB">
        <authorList>
            <consortium name="RefSeq"/>
        </authorList>
    </citation>
    <scope>IDENTIFICATION</scope>
    <source>
        <tissue evidence="10">Muscle</tissue>
    </source>
</reference>
<dbReference type="SUPFAM" id="SSF158457">
    <property type="entry name" value="Orange domain-like"/>
    <property type="match status" value="1"/>
</dbReference>
<dbReference type="Proteomes" id="UP000694941">
    <property type="component" value="Unplaced"/>
</dbReference>
<organism evidence="9 10">
    <name type="scientific">Limulus polyphemus</name>
    <name type="common">Atlantic horseshoe crab</name>
    <dbReference type="NCBI Taxonomy" id="6850"/>
    <lineage>
        <taxon>Eukaryota</taxon>
        <taxon>Metazoa</taxon>
        <taxon>Ecdysozoa</taxon>
        <taxon>Arthropoda</taxon>
        <taxon>Chelicerata</taxon>
        <taxon>Merostomata</taxon>
        <taxon>Xiphosura</taxon>
        <taxon>Limulidae</taxon>
        <taxon>Limulus</taxon>
    </lineage>
</organism>
<dbReference type="PROSITE" id="PS51054">
    <property type="entry name" value="ORANGE"/>
    <property type="match status" value="1"/>
</dbReference>
<sequence length="518" mass="58092">MDNLKLADSCWEDSNFNHKVKIERNLNFAAMDARGSENEEFAFLRKRTIRDPMSHRIIEKRRRDRMNNCLADLSRLIPTVYLKKGRGRIEKTEIIEMAIKHIKLLQAQSSQSSESCEVAEKWRKWHYQLGFQECMSESLLFMVEREGLCGRKGLCVRLVNHLQQHYDKVARGICYKNDGIVTSVSSSEKSQGFAMNIKPQTSFPAVDPRESASSSFEQEAQLHLEQSNTPIGVALPQSDSKTSVSSSIATTSSDESQLREMLQKPGVPLEHIRCNTTCSDHSSFPNVLTSGNTVGHTIPKFAAKGEEVYNFKKNIKERFTADLQQHRLPPEGEEEISDLSAKSNLCSREDSVLSHPVSVIHAGQPERRISEISPSSSGSWNSNIEYCNSCESNPSPPSVIKCNGGGSSSGYSTSNEMSYSPKTKELSSFYQPESVLVHGSRTPIFALHPKGNFYIPLSLDLSLLAPIINSFDNNIPVLHPVSISVNFSFGQRVTISDRDEYGMWQQNYIDCLPEHCVE</sequence>
<keyword evidence="9" id="KW-1185">Reference proteome</keyword>
<dbReference type="InterPro" id="IPR036638">
    <property type="entry name" value="HLH_DNA-bd_sf"/>
</dbReference>
<evidence type="ECO:0000256" key="4">
    <source>
        <dbReference type="ARBA" id="ARBA00023163"/>
    </source>
</evidence>
<evidence type="ECO:0000313" key="9">
    <source>
        <dbReference type="Proteomes" id="UP000694941"/>
    </source>
</evidence>
<evidence type="ECO:0000256" key="5">
    <source>
        <dbReference type="ARBA" id="ARBA00023242"/>
    </source>
</evidence>